<comment type="subunit">
    <text evidence="8">Homodimer.</text>
</comment>
<evidence type="ECO:0000256" key="8">
    <source>
        <dbReference type="RuleBase" id="RU003880"/>
    </source>
</evidence>
<comment type="cofactor">
    <cofactor evidence="9">
        <name>FAD</name>
        <dbReference type="ChEBI" id="CHEBI:57692"/>
    </cofactor>
    <text evidence="9">Binds 1 FAD per subunit.</text>
</comment>
<dbReference type="GO" id="GO:0019430">
    <property type="term" value="P:removal of superoxide radicals"/>
    <property type="evidence" value="ECO:0007669"/>
    <property type="project" value="UniProtKB-UniRule"/>
</dbReference>
<keyword evidence="13" id="KW-1185">Reference proteome</keyword>
<evidence type="ECO:0000256" key="6">
    <source>
        <dbReference type="ARBA" id="ARBA00023157"/>
    </source>
</evidence>
<feature type="domain" description="FAD/NAD(P)-binding" evidence="11">
    <location>
        <begin position="26"/>
        <end position="326"/>
    </location>
</feature>
<dbReference type="PANTHER" id="PTHR48105">
    <property type="entry name" value="THIOREDOXIN REDUCTASE 1-RELATED-RELATED"/>
    <property type="match status" value="1"/>
</dbReference>
<dbReference type="InterPro" id="IPR036188">
    <property type="entry name" value="FAD/NAD-bd_sf"/>
</dbReference>
<comment type="caution">
    <text evidence="12">The sequence shown here is derived from an EMBL/GenBank/DDBJ whole genome shotgun (WGS) entry which is preliminary data.</text>
</comment>
<dbReference type="EMBL" id="AWGH01000003">
    <property type="protein sequence ID" value="ODO06181.1"/>
    <property type="molecule type" value="Genomic_DNA"/>
</dbReference>
<comment type="similarity">
    <text evidence="1 8">Belongs to the class-II pyridine nucleotide-disulfide oxidoreductase family.</text>
</comment>
<evidence type="ECO:0000256" key="9">
    <source>
        <dbReference type="RuleBase" id="RU003881"/>
    </source>
</evidence>
<keyword evidence="7 8" id="KW-0676">Redox-active center</keyword>
<dbReference type="InterPro" id="IPR008255">
    <property type="entry name" value="Pyr_nucl-diS_OxRdtase_2_AS"/>
</dbReference>
<dbReference type="GO" id="GO:0005737">
    <property type="term" value="C:cytoplasm"/>
    <property type="evidence" value="ECO:0007669"/>
    <property type="project" value="InterPro"/>
</dbReference>
<dbReference type="Gene3D" id="3.50.50.60">
    <property type="entry name" value="FAD/NAD(P)-binding domain"/>
    <property type="match status" value="2"/>
</dbReference>
<accession>A0A1E3JZE1</accession>
<keyword evidence="4 9" id="KW-0521">NADP</keyword>
<dbReference type="AlphaFoldDB" id="A0A1E3JZE1"/>
<dbReference type="InterPro" id="IPR023753">
    <property type="entry name" value="FAD/NAD-binding_dom"/>
</dbReference>
<evidence type="ECO:0000259" key="11">
    <source>
        <dbReference type="Pfam" id="PF07992"/>
    </source>
</evidence>
<organism evidence="12 13">
    <name type="scientific">Cryptococcus wingfieldii CBS 7118</name>
    <dbReference type="NCBI Taxonomy" id="1295528"/>
    <lineage>
        <taxon>Eukaryota</taxon>
        <taxon>Fungi</taxon>
        <taxon>Dikarya</taxon>
        <taxon>Basidiomycota</taxon>
        <taxon>Agaricomycotina</taxon>
        <taxon>Tremellomycetes</taxon>
        <taxon>Tremellales</taxon>
        <taxon>Cryptococcaceae</taxon>
        <taxon>Cryptococcus</taxon>
    </lineage>
</organism>
<dbReference type="InterPro" id="IPR005982">
    <property type="entry name" value="Thioredox_Rdtase"/>
</dbReference>
<feature type="region of interest" description="Disordered" evidence="10">
    <location>
        <begin position="341"/>
        <end position="365"/>
    </location>
</feature>
<dbReference type="EC" id="1.8.1.9" evidence="8"/>
<proteinExistence type="inferred from homology"/>
<keyword evidence="2 8" id="KW-0285">Flavoprotein</keyword>
<dbReference type="SUPFAM" id="SSF51905">
    <property type="entry name" value="FAD/NAD(P)-binding domain"/>
    <property type="match status" value="1"/>
</dbReference>
<gene>
    <name evidence="12" type="ORF">L198_01413</name>
</gene>
<dbReference type="OrthoDB" id="371245at2759"/>
<dbReference type="PRINTS" id="PR00469">
    <property type="entry name" value="PNDRDTASEII"/>
</dbReference>
<dbReference type="GeneID" id="30190626"/>
<dbReference type="FunFam" id="3.50.50.60:FF:000064">
    <property type="entry name" value="Thioredoxin reductase"/>
    <property type="match status" value="1"/>
</dbReference>
<evidence type="ECO:0000313" key="12">
    <source>
        <dbReference type="EMBL" id="ODO06181.1"/>
    </source>
</evidence>
<keyword evidence="6" id="KW-1015">Disulfide bond</keyword>
<dbReference type="NCBIfam" id="TIGR01292">
    <property type="entry name" value="TRX_reduct"/>
    <property type="match status" value="1"/>
</dbReference>
<dbReference type="GO" id="GO:0004791">
    <property type="term" value="F:thioredoxin-disulfide reductase (NADPH) activity"/>
    <property type="evidence" value="ECO:0007669"/>
    <property type="project" value="UniProtKB-UniRule"/>
</dbReference>
<protein>
    <recommendedName>
        <fullName evidence="8">Thioredoxin reductase</fullName>
        <ecNumber evidence="8">1.8.1.9</ecNumber>
    </recommendedName>
</protein>
<sequence>MAPIPAEINVQEPKRTGEVSKKFHTKVVIIGSGPAGHTAAIYLARANLEPTLYEGMLANGFAPGGQLTTTTEVENFPGFPDGVTGTEMMDKFRAQSERFGTKIITETIARIDLSVRPFKFWTEGEEEEADFMTADSLIIATGASAKRLFLPGEDTYWQSGISACAVCDGAVPIFRNKPLAVIGGGDSAAEEATYLTKYGSHVYVLVRKDELRASKIMAKRLISHPKVTVLWNTVATEAKGDGDLLNALAIKNVKTGETSDLPVNGLFYAIGHEPATALVKSQLELDADGYIRTVPGTAQTSVHGVFAAGDVQDKKYRQAITSAGSGCMAALEAERLISEEEADDEQLKTEEVHVPSQHYMGTDKE</sequence>
<dbReference type="PROSITE" id="PS00573">
    <property type="entry name" value="PYRIDINE_REDOX_2"/>
    <property type="match status" value="1"/>
</dbReference>
<evidence type="ECO:0000313" key="13">
    <source>
        <dbReference type="Proteomes" id="UP000094819"/>
    </source>
</evidence>
<dbReference type="Pfam" id="PF07992">
    <property type="entry name" value="Pyr_redox_2"/>
    <property type="match status" value="1"/>
</dbReference>
<comment type="catalytic activity">
    <reaction evidence="8">
        <text>[thioredoxin]-dithiol + NADP(+) = [thioredoxin]-disulfide + NADPH + H(+)</text>
        <dbReference type="Rhea" id="RHEA:20345"/>
        <dbReference type="Rhea" id="RHEA-COMP:10698"/>
        <dbReference type="Rhea" id="RHEA-COMP:10700"/>
        <dbReference type="ChEBI" id="CHEBI:15378"/>
        <dbReference type="ChEBI" id="CHEBI:29950"/>
        <dbReference type="ChEBI" id="CHEBI:50058"/>
        <dbReference type="ChEBI" id="CHEBI:57783"/>
        <dbReference type="ChEBI" id="CHEBI:58349"/>
        <dbReference type="EC" id="1.8.1.9"/>
    </reaction>
</comment>
<dbReference type="RefSeq" id="XP_019034281.1">
    <property type="nucleotide sequence ID" value="XM_019173576.1"/>
</dbReference>
<evidence type="ECO:0000256" key="3">
    <source>
        <dbReference type="ARBA" id="ARBA00022827"/>
    </source>
</evidence>
<evidence type="ECO:0000256" key="5">
    <source>
        <dbReference type="ARBA" id="ARBA00023002"/>
    </source>
</evidence>
<name>A0A1E3JZE1_9TREE</name>
<evidence type="ECO:0000256" key="10">
    <source>
        <dbReference type="SAM" id="MobiDB-lite"/>
    </source>
</evidence>
<evidence type="ECO:0000256" key="4">
    <source>
        <dbReference type="ARBA" id="ARBA00022857"/>
    </source>
</evidence>
<dbReference type="Proteomes" id="UP000094819">
    <property type="component" value="Unassembled WGS sequence"/>
</dbReference>
<evidence type="ECO:0000256" key="7">
    <source>
        <dbReference type="ARBA" id="ARBA00023284"/>
    </source>
</evidence>
<reference evidence="12 13" key="1">
    <citation type="submission" date="2016-06" db="EMBL/GenBank/DDBJ databases">
        <title>Evolution of pathogenesis and genome organization in the Tremellales.</title>
        <authorList>
            <person name="Cuomo C."/>
            <person name="Litvintseva A."/>
            <person name="Heitman J."/>
            <person name="Chen Y."/>
            <person name="Sun S."/>
            <person name="Springer D."/>
            <person name="Dromer F."/>
            <person name="Young S."/>
            <person name="Zeng Q."/>
            <person name="Chapman S."/>
            <person name="Gujja S."/>
            <person name="Saif S."/>
            <person name="Birren B."/>
        </authorList>
    </citation>
    <scope>NUCLEOTIDE SEQUENCE [LARGE SCALE GENOMIC DNA]</scope>
    <source>
        <strain evidence="12 13">CBS 7118</strain>
    </source>
</reference>
<keyword evidence="3 8" id="KW-0274">FAD</keyword>
<evidence type="ECO:0000256" key="2">
    <source>
        <dbReference type="ARBA" id="ARBA00022630"/>
    </source>
</evidence>
<dbReference type="PRINTS" id="PR00368">
    <property type="entry name" value="FADPNR"/>
</dbReference>
<keyword evidence="5 8" id="KW-0560">Oxidoreductase</keyword>
<evidence type="ECO:0000256" key="1">
    <source>
        <dbReference type="ARBA" id="ARBA00009333"/>
    </source>
</evidence>
<dbReference type="InterPro" id="IPR050097">
    <property type="entry name" value="Ferredoxin-NADP_redctase_2"/>
</dbReference>